<evidence type="ECO:0000259" key="1">
    <source>
        <dbReference type="Pfam" id="PF03819"/>
    </source>
</evidence>
<proteinExistence type="predicted"/>
<feature type="domain" description="NTP pyrophosphohydrolase MazG-like" evidence="1">
    <location>
        <begin position="67"/>
        <end position="140"/>
    </location>
</feature>
<name>A0ABM7W888_9BACT</name>
<reference evidence="2 3" key="1">
    <citation type="submission" date="2022-01" db="EMBL/GenBank/DDBJ databases">
        <title>Desulfofustis limnae sp. nov., a novel mesophilic sulfate-reducing bacterium isolated from marsh soil.</title>
        <authorList>
            <person name="Watanabe M."/>
            <person name="Takahashi A."/>
            <person name="Kojima H."/>
            <person name="Fukui M."/>
        </authorList>
    </citation>
    <scope>NUCLEOTIDE SEQUENCE [LARGE SCALE GENOMIC DNA]</scope>
    <source>
        <strain evidence="2 3">PPLL</strain>
    </source>
</reference>
<dbReference type="PANTHER" id="PTHR30522:SF0">
    <property type="entry name" value="NUCLEOSIDE TRIPHOSPHATE PYROPHOSPHOHYDROLASE"/>
    <property type="match status" value="1"/>
</dbReference>
<dbReference type="InterPro" id="IPR011551">
    <property type="entry name" value="NTP_PyrPHydrolase_MazG"/>
</dbReference>
<dbReference type="SUPFAM" id="SSF101386">
    <property type="entry name" value="all-alpha NTP pyrophosphatases"/>
    <property type="match status" value="1"/>
</dbReference>
<dbReference type="Gene3D" id="1.10.287.1080">
    <property type="entry name" value="MazG-like"/>
    <property type="match status" value="1"/>
</dbReference>
<sequence>MAIVNHFRDNFVKTARLFGDLQQICPDKSPYNDDIILMQQTISHFSRLVTTVRSLRDEHGCPWDRKQTTASLVKYLNEEFQEIIAAIAANDRTNLCEELGDFLYLIIMLSEINAAECAFDLDDVLSGVSEKLIRRHPHVFAGTPVMDEAALTRQWQAIKEQEKRAKK</sequence>
<dbReference type="RefSeq" id="WP_284154162.1">
    <property type="nucleotide sequence ID" value="NZ_AP025516.1"/>
</dbReference>
<protein>
    <recommendedName>
        <fullName evidence="1">NTP pyrophosphohydrolase MazG-like domain-containing protein</fullName>
    </recommendedName>
</protein>
<gene>
    <name evidence="2" type="ORF">DPPLL_14860</name>
</gene>
<dbReference type="Pfam" id="PF03819">
    <property type="entry name" value="MazG"/>
    <property type="match status" value="1"/>
</dbReference>
<dbReference type="InterPro" id="IPR048015">
    <property type="entry name" value="NTP-PPase_MazG-like_N"/>
</dbReference>
<dbReference type="CDD" id="cd11528">
    <property type="entry name" value="NTP-PPase_MazG_Nterm"/>
    <property type="match status" value="1"/>
</dbReference>
<evidence type="ECO:0000313" key="2">
    <source>
        <dbReference type="EMBL" id="BDD87121.1"/>
    </source>
</evidence>
<dbReference type="PANTHER" id="PTHR30522">
    <property type="entry name" value="NUCLEOSIDE TRIPHOSPHATE PYROPHOSPHOHYDROLASE"/>
    <property type="match status" value="1"/>
</dbReference>
<evidence type="ECO:0000313" key="3">
    <source>
        <dbReference type="Proteomes" id="UP000830055"/>
    </source>
</evidence>
<accession>A0ABM7W888</accession>
<dbReference type="InterPro" id="IPR004518">
    <property type="entry name" value="MazG-like_dom"/>
</dbReference>
<organism evidence="2 3">
    <name type="scientific">Desulfofustis limnaeus</name>
    <dbReference type="NCBI Taxonomy" id="2740163"/>
    <lineage>
        <taxon>Bacteria</taxon>
        <taxon>Pseudomonadati</taxon>
        <taxon>Thermodesulfobacteriota</taxon>
        <taxon>Desulfobulbia</taxon>
        <taxon>Desulfobulbales</taxon>
        <taxon>Desulfocapsaceae</taxon>
        <taxon>Desulfofustis</taxon>
    </lineage>
</organism>
<keyword evidence="3" id="KW-1185">Reference proteome</keyword>
<dbReference type="Proteomes" id="UP000830055">
    <property type="component" value="Chromosome"/>
</dbReference>
<dbReference type="EMBL" id="AP025516">
    <property type="protein sequence ID" value="BDD87121.1"/>
    <property type="molecule type" value="Genomic_DNA"/>
</dbReference>